<dbReference type="InterPro" id="IPR036188">
    <property type="entry name" value="FAD/NAD-bd_sf"/>
</dbReference>
<dbReference type="RefSeq" id="WP_139601740.1">
    <property type="nucleotide sequence ID" value="NZ_VDCQ01000009.1"/>
</dbReference>
<dbReference type="AlphaFoldDB" id="A0A5C4TCD7"/>
<dbReference type="Gene3D" id="3.50.50.60">
    <property type="entry name" value="FAD/NAD(P)-binding domain"/>
    <property type="match status" value="1"/>
</dbReference>
<keyword evidence="2" id="KW-1185">Reference proteome</keyword>
<dbReference type="Proteomes" id="UP000307943">
    <property type="component" value="Unassembled WGS sequence"/>
</dbReference>
<dbReference type="PROSITE" id="PS51257">
    <property type="entry name" value="PROKAR_LIPOPROTEIN"/>
    <property type="match status" value="1"/>
</dbReference>
<organism evidence="1 2">
    <name type="scientific">Paenibacillus hemerocallicola</name>
    <dbReference type="NCBI Taxonomy" id="1172614"/>
    <lineage>
        <taxon>Bacteria</taxon>
        <taxon>Bacillati</taxon>
        <taxon>Bacillota</taxon>
        <taxon>Bacilli</taxon>
        <taxon>Bacillales</taxon>
        <taxon>Paenibacillaceae</taxon>
        <taxon>Paenibacillus</taxon>
    </lineage>
</organism>
<evidence type="ECO:0000313" key="2">
    <source>
        <dbReference type="Proteomes" id="UP000307943"/>
    </source>
</evidence>
<evidence type="ECO:0000313" key="1">
    <source>
        <dbReference type="EMBL" id="TNJ66621.1"/>
    </source>
</evidence>
<dbReference type="OrthoDB" id="2492161at2"/>
<name>A0A5C4TCD7_9BACL</name>
<gene>
    <name evidence="1" type="ORF">FE784_08615</name>
</gene>
<dbReference type="GO" id="GO:0008734">
    <property type="term" value="F:L-aspartate oxidase activity"/>
    <property type="evidence" value="ECO:0007669"/>
    <property type="project" value="InterPro"/>
</dbReference>
<reference evidence="1 2" key="1">
    <citation type="submission" date="2019-05" db="EMBL/GenBank/DDBJ databases">
        <title>We sequenced the genome of Paenibacillus hemerocallicola KCTC 33185 for further insight into its adaptation and study the phylogeny of Paenibacillus.</title>
        <authorList>
            <person name="Narsing Rao M.P."/>
        </authorList>
    </citation>
    <scope>NUCLEOTIDE SEQUENCE [LARGE SCALE GENOMIC DNA]</scope>
    <source>
        <strain evidence="1 2">KCTC 33185</strain>
    </source>
</reference>
<protein>
    <submittedName>
        <fullName evidence="1">FAD-dependent oxidoreductase</fullName>
    </submittedName>
</protein>
<dbReference type="PRINTS" id="PR00411">
    <property type="entry name" value="PNDRDTASEI"/>
</dbReference>
<dbReference type="PANTHER" id="PTHR42716">
    <property type="entry name" value="L-ASPARTATE OXIDASE"/>
    <property type="match status" value="1"/>
</dbReference>
<sequence>MDINKRSAQTNTNLEIRSDVAVIGGGLGGCAAALAAAKAGKTVVMTEETSWVGGQLTSQAVPPDEHPWIEKFGCTRTYRELREGIRDYYRRRFPLTEAARRKWNLNPGNGLVSRLCHEPRTALAVLHEMLAPYIHSGQLSLLTGRKPVRAEVQGDVINRVTVRNMETGLEETIHASYFLDATECGDLLPLTGTEYVTGSESKSQTGEPHAVDGDPLPMDMQAYTYCFALDYREGEYHTIERPREYEFWASYQADFWPGKLLSWVGCRPQTLEPREFGLFTETSSLWRYRRIIDKTNFIEGTFASDIMIVNWQQNDYWLGPIIDVSEEERDRHLESAKQLSLSLLYWLQTEAPRPDGKKGYPGLRLRKDVVGTEDGMAMYPYVRESRRIKAEFTVLEQHVSAEARPDGKAESFDDSVGVGCYRIDLHPSTGNRHYIDISCLPFQIPLGSLIPVRMRNLLPACKNIGVTHITNGCYRLHPVEWNIGEAAGYLASFCIDQNRRPTEVRNDRSVLKRFQQLLTNEGVELSWPEIKSM</sequence>
<dbReference type="Pfam" id="PF12831">
    <property type="entry name" value="FAD_oxidored"/>
    <property type="match status" value="1"/>
</dbReference>
<comment type="caution">
    <text evidence="1">The sequence shown here is derived from an EMBL/GenBank/DDBJ whole genome shotgun (WGS) entry which is preliminary data.</text>
</comment>
<dbReference type="InterPro" id="IPR005288">
    <property type="entry name" value="NadB"/>
</dbReference>
<accession>A0A5C4TCD7</accession>
<dbReference type="EMBL" id="VDCQ01000009">
    <property type="protein sequence ID" value="TNJ66621.1"/>
    <property type="molecule type" value="Genomic_DNA"/>
</dbReference>
<dbReference type="PANTHER" id="PTHR42716:SF1">
    <property type="entry name" value="SLL0471 PROTEIN"/>
    <property type="match status" value="1"/>
</dbReference>
<dbReference type="GO" id="GO:0009435">
    <property type="term" value="P:NAD+ biosynthetic process"/>
    <property type="evidence" value="ECO:0007669"/>
    <property type="project" value="InterPro"/>
</dbReference>
<dbReference type="SUPFAM" id="SSF51905">
    <property type="entry name" value="FAD/NAD(P)-binding domain"/>
    <property type="match status" value="1"/>
</dbReference>
<proteinExistence type="predicted"/>